<dbReference type="AlphaFoldDB" id="A0AAN7K325"/>
<name>A0AAN7K325_9MYRT</name>
<protein>
    <recommendedName>
        <fullName evidence="2">DUF3752 domain-containing protein</fullName>
    </recommendedName>
</protein>
<dbReference type="InterPro" id="IPR022226">
    <property type="entry name" value="DUF3752"/>
</dbReference>
<sequence length="187" mass="20856">MNERSLVKHLKKLFFALNLKENGGVFLLPSDSRPVLEMVGPAINAHLESISMEGDEELLVDIEVNVPSKRDEWMATLSPERKQPKAGIFVPWFSFHKPWYLEAYNEATAIASNEDDKRMTADAELVDMYNKAKRSKSLVEKHQKSQRACKEEVKAAACGERGLGGESSLETMGSGEGLGVWETEGEL</sequence>
<proteinExistence type="predicted"/>
<dbReference type="EMBL" id="JAXIOK010000010">
    <property type="protein sequence ID" value="KAK4760648.1"/>
    <property type="molecule type" value="Genomic_DNA"/>
</dbReference>
<dbReference type="Pfam" id="PF12572">
    <property type="entry name" value="DUF3752"/>
    <property type="match status" value="1"/>
</dbReference>
<feature type="domain" description="DUF3752" evidence="2">
    <location>
        <begin position="101"/>
        <end position="151"/>
    </location>
</feature>
<evidence type="ECO:0000313" key="4">
    <source>
        <dbReference type="Proteomes" id="UP001345219"/>
    </source>
</evidence>
<dbReference type="PANTHER" id="PTHR47422">
    <property type="entry name" value="DNAJ HEAT SHOCK N-TERMINAL DOMAIN-CONTAINING PROTEIN"/>
    <property type="match status" value="1"/>
</dbReference>
<evidence type="ECO:0000313" key="3">
    <source>
        <dbReference type="EMBL" id="KAK4760648.1"/>
    </source>
</evidence>
<evidence type="ECO:0000259" key="2">
    <source>
        <dbReference type="Pfam" id="PF12572"/>
    </source>
</evidence>
<keyword evidence="4" id="KW-1185">Reference proteome</keyword>
<evidence type="ECO:0000256" key="1">
    <source>
        <dbReference type="SAM" id="MobiDB-lite"/>
    </source>
</evidence>
<reference evidence="3 4" key="1">
    <citation type="journal article" date="2023" name="Hortic Res">
        <title>Pangenome of water caltrop reveals structural variations and asymmetric subgenome divergence after allopolyploidization.</title>
        <authorList>
            <person name="Zhang X."/>
            <person name="Chen Y."/>
            <person name="Wang L."/>
            <person name="Yuan Y."/>
            <person name="Fang M."/>
            <person name="Shi L."/>
            <person name="Lu R."/>
            <person name="Comes H.P."/>
            <person name="Ma Y."/>
            <person name="Chen Y."/>
            <person name="Huang G."/>
            <person name="Zhou Y."/>
            <person name="Zheng Z."/>
            <person name="Qiu Y."/>
        </authorList>
    </citation>
    <scope>NUCLEOTIDE SEQUENCE [LARGE SCALE GENOMIC DNA]</scope>
    <source>
        <tissue evidence="3">Roots</tissue>
    </source>
</reference>
<feature type="region of interest" description="Disordered" evidence="1">
    <location>
        <begin position="164"/>
        <end position="187"/>
    </location>
</feature>
<dbReference type="Proteomes" id="UP001345219">
    <property type="component" value="Chromosome 5"/>
</dbReference>
<gene>
    <name evidence="3" type="ORF">SAY87_005541</name>
</gene>
<dbReference type="PANTHER" id="PTHR47422:SF1">
    <property type="entry name" value="DNAJ HEAT SHOCK N-TERMINAL DOMAIN-CONTAINING PROTEIN"/>
    <property type="match status" value="1"/>
</dbReference>
<accession>A0AAN7K325</accession>
<comment type="caution">
    <text evidence="3">The sequence shown here is derived from an EMBL/GenBank/DDBJ whole genome shotgun (WGS) entry which is preliminary data.</text>
</comment>
<organism evidence="3 4">
    <name type="scientific">Trapa incisa</name>
    <dbReference type="NCBI Taxonomy" id="236973"/>
    <lineage>
        <taxon>Eukaryota</taxon>
        <taxon>Viridiplantae</taxon>
        <taxon>Streptophyta</taxon>
        <taxon>Embryophyta</taxon>
        <taxon>Tracheophyta</taxon>
        <taxon>Spermatophyta</taxon>
        <taxon>Magnoliopsida</taxon>
        <taxon>eudicotyledons</taxon>
        <taxon>Gunneridae</taxon>
        <taxon>Pentapetalae</taxon>
        <taxon>rosids</taxon>
        <taxon>malvids</taxon>
        <taxon>Myrtales</taxon>
        <taxon>Lythraceae</taxon>
        <taxon>Trapa</taxon>
    </lineage>
</organism>